<evidence type="ECO:0000313" key="1">
    <source>
        <dbReference type="EMBL" id="CZT14358.1"/>
    </source>
</evidence>
<dbReference type="AlphaFoldDB" id="A0A2D3UMW5"/>
<name>A0A2D3UMW5_9PEZI</name>
<organism evidence="1 2">
    <name type="scientific">Ramularia collo-cygni</name>
    <dbReference type="NCBI Taxonomy" id="112498"/>
    <lineage>
        <taxon>Eukaryota</taxon>
        <taxon>Fungi</taxon>
        <taxon>Dikarya</taxon>
        <taxon>Ascomycota</taxon>
        <taxon>Pezizomycotina</taxon>
        <taxon>Dothideomycetes</taxon>
        <taxon>Dothideomycetidae</taxon>
        <taxon>Mycosphaerellales</taxon>
        <taxon>Mycosphaerellaceae</taxon>
        <taxon>Ramularia</taxon>
    </lineage>
</organism>
<protein>
    <submittedName>
        <fullName evidence="1">Uncharacterized protein</fullName>
    </submittedName>
</protein>
<keyword evidence="2" id="KW-1185">Reference proteome</keyword>
<gene>
    <name evidence="1" type="ORF">RCC_00335</name>
</gene>
<evidence type="ECO:0000313" key="2">
    <source>
        <dbReference type="Proteomes" id="UP000225277"/>
    </source>
</evidence>
<dbReference type="GeneID" id="35595731"/>
<dbReference type="RefSeq" id="XP_023621255.1">
    <property type="nucleotide sequence ID" value="XM_023765487.1"/>
</dbReference>
<dbReference type="Proteomes" id="UP000225277">
    <property type="component" value="Unassembled WGS sequence"/>
</dbReference>
<accession>A0A2D3UMW5</accession>
<dbReference type="EMBL" id="FJUY01000001">
    <property type="protein sequence ID" value="CZT14358.1"/>
    <property type="molecule type" value="Genomic_DNA"/>
</dbReference>
<sequence length="42" mass="4555">MSPPLIRDVVIIASRVGKCANATTTEAGAGNHTRWSRSWSEQ</sequence>
<reference evidence="1 2" key="1">
    <citation type="submission" date="2016-03" db="EMBL/GenBank/DDBJ databases">
        <authorList>
            <person name="Ploux O."/>
        </authorList>
    </citation>
    <scope>NUCLEOTIDE SEQUENCE [LARGE SCALE GENOMIC DNA]</scope>
    <source>
        <strain evidence="1 2">URUG2</strain>
    </source>
</reference>
<proteinExistence type="predicted"/>